<organism evidence="3 4">
    <name type="scientific">Methanobacterium paludis (strain DSM 25820 / JCM 18151 / SWAN1)</name>
    <dbReference type="NCBI Taxonomy" id="868131"/>
    <lineage>
        <taxon>Archaea</taxon>
        <taxon>Methanobacteriati</taxon>
        <taxon>Methanobacteriota</taxon>
        <taxon>Methanomada group</taxon>
        <taxon>Methanobacteria</taxon>
        <taxon>Methanobacteriales</taxon>
        <taxon>Methanobacteriaceae</taxon>
        <taxon>Methanobacterium</taxon>
    </lineage>
</organism>
<dbReference type="InterPro" id="IPR019204">
    <property type="entry name" value="DUF2070_membrane"/>
</dbReference>
<dbReference type="OrthoDB" id="8914at2157"/>
<proteinExistence type="predicted"/>
<name>F6D7Z2_METPW</name>
<feature type="transmembrane region" description="Helical" evidence="1">
    <location>
        <begin position="161"/>
        <end position="182"/>
    </location>
</feature>
<evidence type="ECO:0000259" key="2">
    <source>
        <dbReference type="Pfam" id="PF09843"/>
    </source>
</evidence>
<evidence type="ECO:0000313" key="3">
    <source>
        <dbReference type="EMBL" id="AEG18515.1"/>
    </source>
</evidence>
<dbReference type="eggNOG" id="arCOG04351">
    <property type="taxonomic scope" value="Archaea"/>
</dbReference>
<feature type="transmembrane region" description="Helical" evidence="1">
    <location>
        <begin position="53"/>
        <end position="74"/>
    </location>
</feature>
<feature type="domain" description="DUF2070" evidence="2">
    <location>
        <begin position="9"/>
        <end position="601"/>
    </location>
</feature>
<keyword evidence="1" id="KW-0812">Transmembrane</keyword>
<dbReference type="KEGG" id="mew:MSWAN_1501"/>
<evidence type="ECO:0000256" key="1">
    <source>
        <dbReference type="SAM" id="Phobius"/>
    </source>
</evidence>
<dbReference type="GeneID" id="10669008"/>
<dbReference type="HOGENOM" id="CLU_441213_0_0_2"/>
<dbReference type="RefSeq" id="WP_013826015.1">
    <property type="nucleotide sequence ID" value="NC_015574.1"/>
</dbReference>
<accession>F6D7Z2</accession>
<feature type="transmembrane region" description="Helical" evidence="1">
    <location>
        <begin position="21"/>
        <end position="41"/>
    </location>
</feature>
<dbReference type="Pfam" id="PF09843">
    <property type="entry name" value="DUF2070"/>
    <property type="match status" value="1"/>
</dbReference>
<dbReference type="EMBL" id="CP002772">
    <property type="protein sequence ID" value="AEG18515.1"/>
    <property type="molecule type" value="Genomic_DNA"/>
</dbReference>
<keyword evidence="1" id="KW-0472">Membrane</keyword>
<feature type="transmembrane region" description="Helical" evidence="1">
    <location>
        <begin position="188"/>
        <end position="207"/>
    </location>
</feature>
<evidence type="ECO:0000313" key="4">
    <source>
        <dbReference type="Proteomes" id="UP000009231"/>
    </source>
</evidence>
<reference evidence="3 4" key="1">
    <citation type="journal article" date="2014" name="Int. J. Syst. Evol. Microbiol.">
        <title>Methanobacterium paludis sp. nov. and a novel strain of Methanobacterium lacus isolated from northern peatlands.</title>
        <authorList>
            <person name="Cadillo-Quiroz H."/>
            <person name="Brauer S.L."/>
            <person name="Goodson N."/>
            <person name="Yavitt J.B."/>
            <person name="Zinder S.H."/>
        </authorList>
    </citation>
    <scope>NUCLEOTIDE SEQUENCE [LARGE SCALE GENOMIC DNA]</scope>
    <source>
        <strain evidence="4">DSM 25820 / JCM 18151 / SWAN1</strain>
    </source>
</reference>
<dbReference type="AlphaFoldDB" id="F6D7Z2"/>
<protein>
    <recommendedName>
        <fullName evidence="2">DUF2070 domain-containing protein</fullName>
    </recommendedName>
</protein>
<dbReference type="Proteomes" id="UP000009231">
    <property type="component" value="Chromosome"/>
</dbReference>
<feature type="transmembrane region" description="Helical" evidence="1">
    <location>
        <begin position="125"/>
        <end position="149"/>
    </location>
</feature>
<sequence length="611" mass="66229">MSIDDKIVGLSKYMVSLPSTRASVLSMIFISFILGFIVSLIEPTADRSILYSFIYGGSAGFLMFGLMSIMAGGITQPMINALEGRHMKMKQSMFLSFVSMMMIAVIYGLGSLISTYTIYSYTIDALVFGCAVIFAVRTIVLWSTSNISFLKSIIPASTQPILIISMVIVLVSLTSITTNIGYFSIIPLLFKIIIASIILVVAIYSFVTVVESPMKRNLGVGGLELLSLFLAHTTEGSKALEGLFEDMGEAIDTITGIISFKGTNGPKVLFLTPSVHPGPVGNIGGGNMPTQLANKFDTFTMVSHGPSTHDFNPVSSKEIRKVENVIRNGIENMDYTPKASRFIRVEHNGAKIGAQYFGGNLLLLATLAPEGFDDIDFGVGLAISNLAKASCSTENVILVDCHNSFKGEGGRVLPGNKEVFDLMGAVEKLPEMEKEEGMRMGCAYNPMDNITKEEGIGQSGIKVMVVEVGSGSTLQRTAYILLDSNNMLIGFRDRIVESVKALGIDEAEAMTTDTHFVNTISGGHNPVGTKRQDEILEAILECTKRAVDDIEDVEAAGKVCHIKDLKTLGPLHSTELVTTISSIVAVSRIFAPLIFIIALIFVFIWIFYWAL</sequence>
<dbReference type="STRING" id="868131.MSWAN_1501"/>
<keyword evidence="1" id="KW-1133">Transmembrane helix</keyword>
<feature type="transmembrane region" description="Helical" evidence="1">
    <location>
        <begin position="589"/>
        <end position="610"/>
    </location>
</feature>
<gene>
    <name evidence="3" type="ordered locus">MSWAN_1501</name>
</gene>
<feature type="transmembrane region" description="Helical" evidence="1">
    <location>
        <begin position="94"/>
        <end position="119"/>
    </location>
</feature>
<keyword evidence="4" id="KW-1185">Reference proteome</keyword>